<evidence type="ECO:0000313" key="5">
    <source>
        <dbReference type="EMBL" id="MCH6172394.1"/>
    </source>
</evidence>
<dbReference type="InterPro" id="IPR050204">
    <property type="entry name" value="AraC_XylS_family_regulators"/>
</dbReference>
<feature type="domain" description="HTH araC/xylS-type" evidence="4">
    <location>
        <begin position="175"/>
        <end position="272"/>
    </location>
</feature>
<protein>
    <submittedName>
        <fullName evidence="5">AraC family transcriptional regulator</fullName>
    </submittedName>
</protein>
<keyword evidence="2" id="KW-0238">DNA-binding</keyword>
<dbReference type="Pfam" id="PF12833">
    <property type="entry name" value="HTH_18"/>
    <property type="match status" value="1"/>
</dbReference>
<dbReference type="PRINTS" id="PR00032">
    <property type="entry name" value="HTHARAC"/>
</dbReference>
<dbReference type="PANTHER" id="PTHR46796">
    <property type="entry name" value="HTH-TYPE TRANSCRIPTIONAL ACTIVATOR RHAS-RELATED"/>
    <property type="match status" value="1"/>
</dbReference>
<dbReference type="InterPro" id="IPR009057">
    <property type="entry name" value="Homeodomain-like_sf"/>
</dbReference>
<evidence type="ECO:0000256" key="2">
    <source>
        <dbReference type="ARBA" id="ARBA00023125"/>
    </source>
</evidence>
<proteinExistence type="predicted"/>
<sequence>MAEFDAHPLLITGTVGVWDVICPGVHKRKAAEECVPATHVVFPYRGVYVHHVGRTEAIAEANQTIFINEDEPYQISHPVEGGDASLSIWISAATLFELAPKEYLRTNGQAAFNRSRLRIDANAQTLMASLRHSLNRGAGETLEAESLTIALLRRALGERTRRATNGSLGRQRLVDRAKLVLASDLGRRWTLAEIAVEVGVSPVYLTQVFQQFEGIPLYRYQLQLRLARALDLLGDHDKLADLAFELGFSSHSHFSAAFKQAYGQTPSAFRRSARIR</sequence>
<keyword evidence="6" id="KW-1185">Reference proteome</keyword>
<name>A0ABS9TV09_9PSEU</name>
<dbReference type="PROSITE" id="PS00041">
    <property type="entry name" value="HTH_ARAC_FAMILY_1"/>
    <property type="match status" value="1"/>
</dbReference>
<organism evidence="5 6">
    <name type="scientific">Pseudonocardia alaniniphila</name>
    <dbReference type="NCBI Taxonomy" id="75291"/>
    <lineage>
        <taxon>Bacteria</taxon>
        <taxon>Bacillati</taxon>
        <taxon>Actinomycetota</taxon>
        <taxon>Actinomycetes</taxon>
        <taxon>Pseudonocardiales</taxon>
        <taxon>Pseudonocardiaceae</taxon>
        <taxon>Pseudonocardia</taxon>
    </lineage>
</organism>
<dbReference type="InterPro" id="IPR018060">
    <property type="entry name" value="HTH_AraC"/>
</dbReference>
<accession>A0ABS9TV09</accession>
<dbReference type="RefSeq" id="WP_241043197.1">
    <property type="nucleotide sequence ID" value="NZ_BAAAJF010000042.1"/>
</dbReference>
<dbReference type="SMART" id="SM00342">
    <property type="entry name" value="HTH_ARAC"/>
    <property type="match status" value="1"/>
</dbReference>
<evidence type="ECO:0000256" key="1">
    <source>
        <dbReference type="ARBA" id="ARBA00023015"/>
    </source>
</evidence>
<evidence type="ECO:0000313" key="6">
    <source>
        <dbReference type="Proteomes" id="UP001299970"/>
    </source>
</evidence>
<evidence type="ECO:0000259" key="4">
    <source>
        <dbReference type="PROSITE" id="PS01124"/>
    </source>
</evidence>
<keyword evidence="1" id="KW-0805">Transcription regulation</keyword>
<dbReference type="SUPFAM" id="SSF46689">
    <property type="entry name" value="Homeodomain-like"/>
    <property type="match status" value="2"/>
</dbReference>
<dbReference type="EMBL" id="JAKXMK010000070">
    <property type="protein sequence ID" value="MCH6172394.1"/>
    <property type="molecule type" value="Genomic_DNA"/>
</dbReference>
<keyword evidence="3" id="KW-0804">Transcription</keyword>
<comment type="caution">
    <text evidence="5">The sequence shown here is derived from an EMBL/GenBank/DDBJ whole genome shotgun (WGS) entry which is preliminary data.</text>
</comment>
<evidence type="ECO:0000256" key="3">
    <source>
        <dbReference type="ARBA" id="ARBA00023163"/>
    </source>
</evidence>
<reference evidence="5 6" key="1">
    <citation type="submission" date="2022-03" db="EMBL/GenBank/DDBJ databases">
        <title>Pseudonocardia alaer sp. nov., a novel actinomycete isolated from reed forest soil.</title>
        <authorList>
            <person name="Wang L."/>
        </authorList>
    </citation>
    <scope>NUCLEOTIDE SEQUENCE [LARGE SCALE GENOMIC DNA]</scope>
    <source>
        <strain evidence="5 6">Y-16303</strain>
    </source>
</reference>
<dbReference type="Gene3D" id="1.10.10.60">
    <property type="entry name" value="Homeodomain-like"/>
    <property type="match status" value="2"/>
</dbReference>
<dbReference type="InterPro" id="IPR018062">
    <property type="entry name" value="HTH_AraC-typ_CS"/>
</dbReference>
<dbReference type="Proteomes" id="UP001299970">
    <property type="component" value="Unassembled WGS sequence"/>
</dbReference>
<dbReference type="PROSITE" id="PS01124">
    <property type="entry name" value="HTH_ARAC_FAMILY_2"/>
    <property type="match status" value="1"/>
</dbReference>
<gene>
    <name evidence="5" type="ORF">MMF94_42560</name>
</gene>
<dbReference type="InterPro" id="IPR020449">
    <property type="entry name" value="Tscrpt_reg_AraC-type_HTH"/>
</dbReference>